<sequence length="404" mass="45124">MMTSECYVFIDGLEEKPVICGYFKLDNQSGRGEFNYGKSYLARSDAFALDPIHLPLKSGIFSYSANRGVFGVLSDAGADSWGRKLILSLHTTKPKNELEFLLAGSGYGVGALVFSLSRSASKHKTNKNTLSDLALLDQAKDDLLANKTISDEAKKAFEFGQSMGGARPKTSIQIDNKLYLAKFNRQDDLFNLVRAEHAAMKMAEQLGIRTAPTFIHKTHTGDVLLVERFDVSNGLPTHHFLSANSLLQKPKVAMSDLSSDYSYGQLAEFIRHQTMQNAGDAEELFKRMVFNAYIGNTDDHTRNHAFLYSFSQKNWRLSPAYDITPINNSKQHGLGFGDDGRYASKSNFLSQAKRFGLANSAAKNIIKEIEEYCKDWPTHFKHFADVSDEDITRLKGVIPEINED</sequence>
<feature type="domain" description="HipA N-terminal subdomain 1" evidence="5">
    <location>
        <begin position="21"/>
        <end position="114"/>
    </location>
</feature>
<keyword evidence="2" id="KW-0808">Transferase</keyword>
<keyword evidence="3" id="KW-0418">Kinase</keyword>
<comment type="caution">
    <text evidence="6">The sequence shown here is derived from an EMBL/GenBank/DDBJ whole genome shotgun (WGS) entry which is preliminary data.</text>
</comment>
<dbReference type="Proteomes" id="UP001377972">
    <property type="component" value="Unassembled WGS sequence"/>
</dbReference>
<dbReference type="Pfam" id="PF13657">
    <property type="entry name" value="Couple_hipA"/>
    <property type="match status" value="1"/>
</dbReference>
<evidence type="ECO:0000313" key="6">
    <source>
        <dbReference type="EMBL" id="MEJ6495289.1"/>
    </source>
</evidence>
<dbReference type="InterPro" id="IPR012893">
    <property type="entry name" value="HipA-like_C"/>
</dbReference>
<proteinExistence type="inferred from homology"/>
<comment type="similarity">
    <text evidence="1">Belongs to the HipA Ser/Thr kinase family.</text>
</comment>
<feature type="domain" description="HipA-like C-terminal" evidence="4">
    <location>
        <begin position="162"/>
        <end position="374"/>
    </location>
</feature>
<evidence type="ECO:0000256" key="1">
    <source>
        <dbReference type="ARBA" id="ARBA00010164"/>
    </source>
</evidence>
<organism evidence="6 7">
    <name type="scientific">Pseudoalteromonas lipolytica</name>
    <dbReference type="NCBI Taxonomy" id="570156"/>
    <lineage>
        <taxon>Bacteria</taxon>
        <taxon>Pseudomonadati</taxon>
        <taxon>Pseudomonadota</taxon>
        <taxon>Gammaproteobacteria</taxon>
        <taxon>Alteromonadales</taxon>
        <taxon>Pseudoalteromonadaceae</taxon>
        <taxon>Pseudoalteromonas</taxon>
    </lineage>
</organism>
<dbReference type="InterPro" id="IPR017508">
    <property type="entry name" value="HipA_N1"/>
</dbReference>
<evidence type="ECO:0000313" key="7">
    <source>
        <dbReference type="Proteomes" id="UP001377972"/>
    </source>
</evidence>
<evidence type="ECO:0000259" key="4">
    <source>
        <dbReference type="Pfam" id="PF07804"/>
    </source>
</evidence>
<dbReference type="PANTHER" id="PTHR37419:SF8">
    <property type="entry name" value="TOXIN YJJJ"/>
    <property type="match status" value="1"/>
</dbReference>
<protein>
    <submittedName>
        <fullName evidence="6">HipA domain-containing protein</fullName>
    </submittedName>
</protein>
<dbReference type="Pfam" id="PF07804">
    <property type="entry name" value="HipA_C"/>
    <property type="match status" value="1"/>
</dbReference>
<evidence type="ECO:0000256" key="3">
    <source>
        <dbReference type="ARBA" id="ARBA00022777"/>
    </source>
</evidence>
<dbReference type="EMBL" id="JAQPZS010000003">
    <property type="protein sequence ID" value="MEJ6495289.1"/>
    <property type="molecule type" value="Genomic_DNA"/>
</dbReference>
<name>A0ABU8SQH3_9GAMM</name>
<dbReference type="InterPro" id="IPR052028">
    <property type="entry name" value="HipA_Ser/Thr_kinase"/>
</dbReference>
<gene>
    <name evidence="6" type="ORF">PQI24_04560</name>
</gene>
<evidence type="ECO:0000259" key="5">
    <source>
        <dbReference type="Pfam" id="PF13657"/>
    </source>
</evidence>
<dbReference type="Gene3D" id="1.10.1070.20">
    <property type="match status" value="1"/>
</dbReference>
<accession>A0ABU8SQH3</accession>
<reference evidence="6 7" key="1">
    <citation type="submission" date="2023-01" db="EMBL/GenBank/DDBJ databases">
        <title>Trichodesmium-associated heterotrophic epibiont bacteria.</title>
        <authorList>
            <person name="Cleveland C.S."/>
            <person name="Webb E.A."/>
        </authorList>
    </citation>
    <scope>NUCLEOTIDE SEQUENCE [LARGE SCALE GENOMIC DNA]</scope>
    <source>
        <strain evidence="6 7">USCH2</strain>
    </source>
</reference>
<keyword evidence="7" id="KW-1185">Reference proteome</keyword>
<dbReference type="PANTHER" id="PTHR37419">
    <property type="entry name" value="SERINE/THREONINE-PROTEIN KINASE TOXIN HIPA"/>
    <property type="match status" value="1"/>
</dbReference>
<evidence type="ECO:0000256" key="2">
    <source>
        <dbReference type="ARBA" id="ARBA00022679"/>
    </source>
</evidence>